<evidence type="ECO:0000313" key="4">
    <source>
        <dbReference type="RefSeq" id="XP_026277756.1"/>
    </source>
</evidence>
<feature type="signal peptide" evidence="1">
    <location>
        <begin position="1"/>
        <end position="24"/>
    </location>
</feature>
<evidence type="ECO:0000313" key="3">
    <source>
        <dbReference type="Proteomes" id="UP000504606"/>
    </source>
</evidence>
<dbReference type="GeneID" id="113206075"/>
<reference evidence="4" key="1">
    <citation type="submission" date="2025-08" db="UniProtKB">
        <authorList>
            <consortium name="RefSeq"/>
        </authorList>
    </citation>
    <scope>IDENTIFICATION</scope>
    <source>
        <tissue evidence="4">Whole organism</tissue>
    </source>
</reference>
<dbReference type="PANTHER" id="PTHR22916:SF3">
    <property type="entry name" value="UDP-GLCNAC:BETAGAL BETA-1,3-N-ACETYLGLUCOSAMINYLTRANSFERASE-LIKE PROTEIN 1"/>
    <property type="match status" value="1"/>
</dbReference>
<accession>A0A6J1SGP5</accession>
<sequence>MRNRAYLFLYTFVCICLKKGETYALFECIKMSVNTKPPEVSVIIPVHNGSLWLESCFNGITSQDILKTMEIEVSIYNDSSTDNTQDIIEKWQSKLKGSNLLITVSHGQGQPKGVGFAKNRAVEQSCGKFLCFQDVDDEMLPCRLSLQLEEARKYPLAIVGSKFLRDPPQSTHRFARWANELDQQKLSLQVYTSHGPTVIMPTWFCSREVFNRAGKFSEAGKGTPEDLIFFYKHLDEGGTVRRIDEVLLIYRYHENATTFSILEDTIWNIRIQRLINKELQKWSNFTIWNAGKQGRRFYRSLPQSLQEKVWAMCDIDKKKIGQSYQPYFPDDPERNKNTRPIPIVGFQQASPPFIICIKLDLTDGNFEKNLASLNLSEGEDYVLFS</sequence>
<dbReference type="Proteomes" id="UP000504606">
    <property type="component" value="Unplaced"/>
</dbReference>
<dbReference type="PANTHER" id="PTHR22916">
    <property type="entry name" value="GLYCOSYLTRANSFERASE"/>
    <property type="match status" value="1"/>
</dbReference>
<dbReference type="RefSeq" id="XP_026277756.1">
    <property type="nucleotide sequence ID" value="XM_026421971.2"/>
</dbReference>
<dbReference type="InterPro" id="IPR029044">
    <property type="entry name" value="Nucleotide-diphossugar_trans"/>
</dbReference>
<evidence type="ECO:0000256" key="1">
    <source>
        <dbReference type="SAM" id="SignalP"/>
    </source>
</evidence>
<gene>
    <name evidence="4" type="primary">LOC113206075</name>
</gene>
<evidence type="ECO:0000259" key="2">
    <source>
        <dbReference type="Pfam" id="PF00535"/>
    </source>
</evidence>
<dbReference type="KEGG" id="foc:113206075"/>
<keyword evidence="3" id="KW-1185">Reference proteome</keyword>
<dbReference type="Pfam" id="PF00535">
    <property type="entry name" value="Glycos_transf_2"/>
    <property type="match status" value="1"/>
</dbReference>
<dbReference type="AlphaFoldDB" id="A0A6J1SGP5"/>
<dbReference type="SUPFAM" id="SSF53448">
    <property type="entry name" value="Nucleotide-diphospho-sugar transferases"/>
    <property type="match status" value="1"/>
</dbReference>
<keyword evidence="1" id="KW-0732">Signal</keyword>
<dbReference type="GO" id="GO:0016758">
    <property type="term" value="F:hexosyltransferase activity"/>
    <property type="evidence" value="ECO:0007669"/>
    <property type="project" value="UniProtKB-ARBA"/>
</dbReference>
<dbReference type="OrthoDB" id="206708at2759"/>
<feature type="chain" id="PRO_5027109465" evidence="1">
    <location>
        <begin position="25"/>
        <end position="385"/>
    </location>
</feature>
<name>A0A6J1SGP5_FRAOC</name>
<feature type="domain" description="Glycosyltransferase 2-like" evidence="2">
    <location>
        <begin position="41"/>
        <end position="211"/>
    </location>
</feature>
<protein>
    <submittedName>
        <fullName evidence="4">UDP-GlcNAc:betaGal beta-1,3-N-acetylglucosaminyltransferase-like protein 1 isoform X1</fullName>
    </submittedName>
</protein>
<dbReference type="Gene3D" id="3.90.550.10">
    <property type="entry name" value="Spore Coat Polysaccharide Biosynthesis Protein SpsA, Chain A"/>
    <property type="match status" value="1"/>
</dbReference>
<dbReference type="InterPro" id="IPR001173">
    <property type="entry name" value="Glyco_trans_2-like"/>
</dbReference>
<organism evidence="3 4">
    <name type="scientific">Frankliniella occidentalis</name>
    <name type="common">Western flower thrips</name>
    <name type="synonym">Euthrips occidentalis</name>
    <dbReference type="NCBI Taxonomy" id="133901"/>
    <lineage>
        <taxon>Eukaryota</taxon>
        <taxon>Metazoa</taxon>
        <taxon>Ecdysozoa</taxon>
        <taxon>Arthropoda</taxon>
        <taxon>Hexapoda</taxon>
        <taxon>Insecta</taxon>
        <taxon>Pterygota</taxon>
        <taxon>Neoptera</taxon>
        <taxon>Paraneoptera</taxon>
        <taxon>Thysanoptera</taxon>
        <taxon>Terebrantia</taxon>
        <taxon>Thripoidea</taxon>
        <taxon>Thripidae</taxon>
        <taxon>Frankliniella</taxon>
    </lineage>
</organism>
<proteinExistence type="predicted"/>